<reference evidence="5" key="1">
    <citation type="submission" date="2014-03" db="EMBL/GenBank/DDBJ databases">
        <authorList>
            <person name="Casaregola S."/>
        </authorList>
    </citation>
    <scope>NUCLEOTIDE SEQUENCE [LARGE SCALE GENOMIC DNA]</scope>
    <source>
        <strain evidence="5">CLIB 918</strain>
    </source>
</reference>
<keyword evidence="2" id="KW-0812">Transmembrane</keyword>
<evidence type="ECO:0000259" key="4">
    <source>
        <dbReference type="PROSITE" id="PS50213"/>
    </source>
</evidence>
<dbReference type="EMBL" id="CCBN010000006">
    <property type="protein sequence ID" value="CDO53857.1"/>
    <property type="molecule type" value="Genomic_DNA"/>
</dbReference>
<protein>
    <recommendedName>
        <fullName evidence="4">FAS1 domain-containing protein</fullName>
    </recommendedName>
</protein>
<keyword evidence="3" id="KW-0732">Signal</keyword>
<dbReference type="OrthoDB" id="286301at2759"/>
<feature type="compositionally biased region" description="Basic residues" evidence="1">
    <location>
        <begin position="821"/>
        <end position="830"/>
    </location>
</feature>
<dbReference type="AlphaFoldDB" id="A0A0J9X9D0"/>
<feature type="domain" description="FAS1" evidence="4">
    <location>
        <begin position="562"/>
        <end position="700"/>
    </location>
</feature>
<accession>A0A0J9X9D0</accession>
<dbReference type="PANTHER" id="PTHR10900">
    <property type="entry name" value="PERIOSTIN-RELATED"/>
    <property type="match status" value="1"/>
</dbReference>
<feature type="domain" description="FAS1" evidence="4">
    <location>
        <begin position="144"/>
        <end position="277"/>
    </location>
</feature>
<gene>
    <name evidence="5" type="ORF">BN980_GECA06s00703g</name>
</gene>
<dbReference type="PANTHER" id="PTHR10900:SF77">
    <property type="entry name" value="FI19380P1"/>
    <property type="match status" value="1"/>
</dbReference>
<evidence type="ECO:0000256" key="3">
    <source>
        <dbReference type="SAM" id="SignalP"/>
    </source>
</evidence>
<name>A0A0J9X9D0_GEOCN</name>
<dbReference type="PROSITE" id="PS50213">
    <property type="entry name" value="FAS1"/>
    <property type="match status" value="3"/>
</dbReference>
<feature type="region of interest" description="Disordered" evidence="1">
    <location>
        <begin position="760"/>
        <end position="830"/>
    </location>
</feature>
<dbReference type="SUPFAM" id="SSF82153">
    <property type="entry name" value="FAS1 domain"/>
    <property type="match status" value="5"/>
</dbReference>
<feature type="compositionally biased region" description="Polar residues" evidence="1">
    <location>
        <begin position="767"/>
        <end position="777"/>
    </location>
</feature>
<dbReference type="STRING" id="1173061.A0A0J9X9D0"/>
<feature type="domain" description="FAS1" evidence="4">
    <location>
        <begin position="18"/>
        <end position="141"/>
    </location>
</feature>
<evidence type="ECO:0000256" key="2">
    <source>
        <dbReference type="SAM" id="Phobius"/>
    </source>
</evidence>
<feature type="transmembrane region" description="Helical" evidence="2">
    <location>
        <begin position="717"/>
        <end position="743"/>
    </location>
</feature>
<evidence type="ECO:0000256" key="1">
    <source>
        <dbReference type="SAM" id="MobiDB-lite"/>
    </source>
</evidence>
<dbReference type="Proteomes" id="UP000242525">
    <property type="component" value="Unassembled WGS sequence"/>
</dbReference>
<dbReference type="SMART" id="SM00554">
    <property type="entry name" value="FAS1"/>
    <property type="match status" value="3"/>
</dbReference>
<proteinExistence type="predicted"/>
<feature type="chain" id="PRO_5005325795" description="FAS1 domain-containing protein" evidence="3">
    <location>
        <begin position="19"/>
        <end position="830"/>
    </location>
</feature>
<dbReference type="InterPro" id="IPR036378">
    <property type="entry name" value="FAS1_dom_sf"/>
</dbReference>
<keyword evidence="2" id="KW-1133">Transmembrane helix</keyword>
<evidence type="ECO:0000313" key="6">
    <source>
        <dbReference type="Proteomes" id="UP000242525"/>
    </source>
</evidence>
<sequence>MVLLPLVTALLLAGSALALSIVDLLQKSDQFEILLQNLEKHNLLDFLINANNVTLLAPVTSAFHDVGDSKEINRNLLEYHIIEGELHSEPDTRRIGYSLLNQGSYSLPVLLESTAINHNISIIHSNIQASNGVIHVLRDLNVIPGPTSEVLQSNRHTSLFARLIALEASYWKDLISGQLNTVLVPSDSAFRTAFNDIEINYLLTKFAKDDRRKLLANTIVQQFLPSTSIGADAIKVLTVANTTLTLSDTLTINNEFVPAYTDSLAFDAVLHFYPKWFLGQNVIDFTPEKYVLGLDAHGFWKELKFRNLLDLISGEGVDPQTLFVPIGDAHDIYESSRNSILYHFVLGQHTLDFDTALNSNLLLETMSSHKKLGGNQRIKVTASEKTKSLYLNGRDEVTSGPYVVGNTTLYTIRGSLDMPPSMDLSAGSLFQSSLSAKYMNDLELLNLPGKTGWTVLLPTTLAWEKLGLVQTYLASNRTALKGVLESLIFKVPFYSDSHPIDTTLYDGTEVKVSSDITNSVHYQRSRFNLTVGNAVYKIETPNVLASNGVIHSVSDIHIPVNIDINPENILTAVDTRVFKDLLYARNLSYVLDPDSSYTILAPSDQVLISNNVTVDTPNIDKLLKLHIIPNKADTNFLDDGIPVETLQKGIHLTAKELNSGLYLVSVVEGDSHEIRVLSRGDTSIRDEVNITTILYVDRYLSPDWIVTPGHPTLKTSVAVLLGVVVGAMLVFSVLSCGLCVFLGHQRRKIVRRQSSLGVGERRPLMSRRTSSIHSNSGAADESEIENGPASQYGTLSHSRRGSLHSVSEPIPTIKIQQNREHGKHLGLPRV</sequence>
<keyword evidence="6" id="KW-1185">Reference proteome</keyword>
<evidence type="ECO:0000313" key="5">
    <source>
        <dbReference type="EMBL" id="CDO53857.1"/>
    </source>
</evidence>
<comment type="caution">
    <text evidence="5">The sequence shown here is derived from an EMBL/GenBank/DDBJ whole genome shotgun (WGS) entry which is preliminary data.</text>
</comment>
<dbReference type="InterPro" id="IPR050904">
    <property type="entry name" value="Adhesion/Biosynth-related"/>
</dbReference>
<dbReference type="Pfam" id="PF02469">
    <property type="entry name" value="Fasciclin"/>
    <property type="match status" value="3"/>
</dbReference>
<dbReference type="InterPro" id="IPR000782">
    <property type="entry name" value="FAS1_domain"/>
</dbReference>
<organism evidence="5 6">
    <name type="scientific">Geotrichum candidum</name>
    <name type="common">Oospora lactis</name>
    <name type="synonym">Dipodascus geotrichum</name>
    <dbReference type="NCBI Taxonomy" id="1173061"/>
    <lineage>
        <taxon>Eukaryota</taxon>
        <taxon>Fungi</taxon>
        <taxon>Dikarya</taxon>
        <taxon>Ascomycota</taxon>
        <taxon>Saccharomycotina</taxon>
        <taxon>Dipodascomycetes</taxon>
        <taxon>Dipodascales</taxon>
        <taxon>Dipodascaceae</taxon>
        <taxon>Geotrichum</taxon>
    </lineage>
</organism>
<feature type="signal peptide" evidence="3">
    <location>
        <begin position="1"/>
        <end position="18"/>
    </location>
</feature>
<keyword evidence="2" id="KW-0472">Membrane</keyword>
<dbReference type="Gene3D" id="2.30.180.10">
    <property type="entry name" value="FAS1 domain"/>
    <property type="match status" value="4"/>
</dbReference>